<accession>A0A3N1CWG8</accession>
<feature type="domain" description="PucR C-terminal helix-turn-helix" evidence="2">
    <location>
        <begin position="490"/>
        <end position="547"/>
    </location>
</feature>
<keyword evidence="4" id="KW-1185">Reference proteome</keyword>
<dbReference type="Pfam" id="PF07905">
    <property type="entry name" value="PucR"/>
    <property type="match status" value="1"/>
</dbReference>
<reference evidence="3 4" key="1">
    <citation type="submission" date="2018-11" db="EMBL/GenBank/DDBJ databases">
        <title>Sequencing the genomes of 1000 actinobacteria strains.</title>
        <authorList>
            <person name="Klenk H.-P."/>
        </authorList>
    </citation>
    <scope>NUCLEOTIDE SEQUENCE [LARGE SCALE GENOMIC DNA]</scope>
    <source>
        <strain evidence="3 4">DSM 44254</strain>
    </source>
</reference>
<dbReference type="InterPro" id="IPR012914">
    <property type="entry name" value="PucR_dom"/>
</dbReference>
<gene>
    <name evidence="3" type="ORF">EDD29_3185</name>
</gene>
<dbReference type="EMBL" id="RJKE01000001">
    <property type="protein sequence ID" value="ROO85639.1"/>
    <property type="molecule type" value="Genomic_DNA"/>
</dbReference>
<dbReference type="Pfam" id="PF13556">
    <property type="entry name" value="HTH_30"/>
    <property type="match status" value="1"/>
</dbReference>
<evidence type="ECO:0000259" key="2">
    <source>
        <dbReference type="Pfam" id="PF13556"/>
    </source>
</evidence>
<feature type="domain" description="Purine catabolism PurC-like" evidence="1">
    <location>
        <begin position="37"/>
        <end position="157"/>
    </location>
</feature>
<organism evidence="3 4">
    <name type="scientific">Actinocorallia herbida</name>
    <dbReference type="NCBI Taxonomy" id="58109"/>
    <lineage>
        <taxon>Bacteria</taxon>
        <taxon>Bacillati</taxon>
        <taxon>Actinomycetota</taxon>
        <taxon>Actinomycetes</taxon>
        <taxon>Streptosporangiales</taxon>
        <taxon>Thermomonosporaceae</taxon>
        <taxon>Actinocorallia</taxon>
    </lineage>
</organism>
<evidence type="ECO:0000313" key="3">
    <source>
        <dbReference type="EMBL" id="ROO85639.1"/>
    </source>
</evidence>
<evidence type="ECO:0000313" key="4">
    <source>
        <dbReference type="Proteomes" id="UP000272400"/>
    </source>
</evidence>
<proteinExistence type="predicted"/>
<dbReference type="Proteomes" id="UP000272400">
    <property type="component" value="Unassembled WGS sequence"/>
</dbReference>
<dbReference type="InterPro" id="IPR025736">
    <property type="entry name" value="PucR_C-HTH_dom"/>
</dbReference>
<evidence type="ECO:0000259" key="1">
    <source>
        <dbReference type="Pfam" id="PF07905"/>
    </source>
</evidence>
<dbReference type="PANTHER" id="PTHR33744">
    <property type="entry name" value="CARBOHYDRATE DIACID REGULATOR"/>
    <property type="match status" value="1"/>
</dbReference>
<name>A0A3N1CWG8_9ACTN</name>
<dbReference type="RefSeq" id="WP_170201423.1">
    <property type="nucleotide sequence ID" value="NZ_RJKE01000001.1"/>
</dbReference>
<dbReference type="InterPro" id="IPR042070">
    <property type="entry name" value="PucR_C-HTH_sf"/>
</dbReference>
<dbReference type="InterPro" id="IPR051448">
    <property type="entry name" value="CdaR-like_regulators"/>
</dbReference>
<comment type="caution">
    <text evidence="3">The sequence shown here is derived from an EMBL/GenBank/DDBJ whole genome shotgun (WGS) entry which is preliminary data.</text>
</comment>
<dbReference type="Gene3D" id="1.10.10.2840">
    <property type="entry name" value="PucR C-terminal helix-turn-helix domain"/>
    <property type="match status" value="1"/>
</dbReference>
<protein>
    <submittedName>
        <fullName evidence="3">CdaR family transcriptional regulator</fullName>
    </submittedName>
</protein>
<sequence length="564" mass="59937">MREGAAVLADVGGGGPRRSGTGTRPADGLGSLTIADFLALPLTGEGLPAVLAGADGLGRSIRWVHVLELADTEGLLQGGELILTTGIALPQERAEIRAYIDGLVAQRVAGLVIELGRRYAEVPPVMVRACERRGLPLVALRREVPFVRLTEAVHSALIDGQRELLQRTAAAHERFTALTLAEAPAEELVRAAAELAGGQVVFTDRLHRLLALDARDGSAELLLGRWRRRTRTLAPAVGAEADAESCSATAPVQARGRGWGRLTLFTAHPPGPAQLMVLERAAAALAIRLLIEGEDELVANARRSVLADIIAARHGSPEAVHARAEALGHPTRDRTYLPLVVLGAGADLTEPVRGALADTRLHALHGPFVADRWGVLLLLRDDQSDEHVDAFARGLHARCADLGLPPVTIAAGGAVTDFPGVRPAFGEAADVVLAARAGGPHSKPRSCHRIQDIRLRGLLYTLRDDPRLQAFAERTLGPLLLRDARDGGGLVRTLAAYLGLRGNKSLAAQELGISRPTLYERLARIQRLLQLDLDDPEAATSLHAAIMLIETRAAGPSEDPVFAS</sequence>
<dbReference type="AlphaFoldDB" id="A0A3N1CWG8"/>
<dbReference type="PANTHER" id="PTHR33744:SF1">
    <property type="entry name" value="DNA-BINDING TRANSCRIPTIONAL ACTIVATOR ADER"/>
    <property type="match status" value="1"/>
</dbReference>